<evidence type="ECO:0000313" key="2">
    <source>
        <dbReference type="Proteomes" id="UP000250043"/>
    </source>
</evidence>
<name>A0A8E2DI74_9APHY</name>
<keyword evidence="1" id="KW-0808">Transferase</keyword>
<sequence length="336" mass="38204">MTVPAPPDPGALARYDVDDPEISIASDASSELVEIDPEEYRAYFREDFGRLFHAVSHSHGNLPYPLPVDGVEQQRLKDLHSLLRRLFGNNYVGPVQEILAPTRGRVRRAVDFGTGTGLWPMEMAEEFPHVRFDGLDKVPIQTRHPLRNVMFEIHDIAERTRYQNGAIDLVHARFLTMAVRNYRQLVREAARILRSDGLFIACEWHEYPVMNDGSDPIILAPASCNFFHAVAEGVTFSGVNWVASSIPEYLAETHLFKDIEVRVFKVPVGNWHQEQVDIGVDFADTLKTYANSARYMLYETGRNETQVNDLINTFTYEIESSPGIVCLLYTVHARRV</sequence>
<protein>
    <submittedName>
        <fullName evidence="1">S-adenosyl-L-methionine-dependent methyltransferase</fullName>
    </submittedName>
</protein>
<evidence type="ECO:0000313" key="1">
    <source>
        <dbReference type="EMBL" id="OCH87701.1"/>
    </source>
</evidence>
<proteinExistence type="predicted"/>
<keyword evidence="1" id="KW-0489">Methyltransferase</keyword>
<dbReference type="Gene3D" id="3.40.50.150">
    <property type="entry name" value="Vaccinia Virus protein VP39"/>
    <property type="match status" value="1"/>
</dbReference>
<reference evidence="1 2" key="1">
    <citation type="submission" date="2016-07" db="EMBL/GenBank/DDBJ databases">
        <title>Draft genome of the white-rot fungus Obba rivulosa 3A-2.</title>
        <authorList>
            <consortium name="DOE Joint Genome Institute"/>
            <person name="Miettinen O."/>
            <person name="Riley R."/>
            <person name="Acob R."/>
            <person name="Barry K."/>
            <person name="Cullen D."/>
            <person name="De Vries R."/>
            <person name="Hainaut M."/>
            <person name="Hatakka A."/>
            <person name="Henrissat B."/>
            <person name="Hilden K."/>
            <person name="Kuo R."/>
            <person name="Labutti K."/>
            <person name="Lipzen A."/>
            <person name="Makela M.R."/>
            <person name="Sandor L."/>
            <person name="Spatafora J.W."/>
            <person name="Grigoriev I.V."/>
            <person name="Hibbett D.S."/>
        </authorList>
    </citation>
    <scope>NUCLEOTIDE SEQUENCE [LARGE SCALE GENOMIC DNA]</scope>
    <source>
        <strain evidence="1 2">3A-2</strain>
    </source>
</reference>
<dbReference type="Pfam" id="PF13489">
    <property type="entry name" value="Methyltransf_23"/>
    <property type="match status" value="1"/>
</dbReference>
<dbReference type="Proteomes" id="UP000250043">
    <property type="component" value="Unassembled WGS sequence"/>
</dbReference>
<gene>
    <name evidence="1" type="ORF">OBBRIDRAFT_837178</name>
</gene>
<dbReference type="PANTHER" id="PTHR43591:SF50">
    <property type="entry name" value="METHYLTRANSFERASE DOMAIN-CONTAINING PROTEIN-RELATED"/>
    <property type="match status" value="1"/>
</dbReference>
<dbReference type="SUPFAM" id="SSF53335">
    <property type="entry name" value="S-adenosyl-L-methionine-dependent methyltransferases"/>
    <property type="match status" value="1"/>
</dbReference>
<dbReference type="OrthoDB" id="2013972at2759"/>
<dbReference type="AlphaFoldDB" id="A0A8E2DI74"/>
<organism evidence="1 2">
    <name type="scientific">Obba rivulosa</name>
    <dbReference type="NCBI Taxonomy" id="1052685"/>
    <lineage>
        <taxon>Eukaryota</taxon>
        <taxon>Fungi</taxon>
        <taxon>Dikarya</taxon>
        <taxon>Basidiomycota</taxon>
        <taxon>Agaricomycotina</taxon>
        <taxon>Agaricomycetes</taxon>
        <taxon>Polyporales</taxon>
        <taxon>Gelatoporiaceae</taxon>
        <taxon>Obba</taxon>
    </lineage>
</organism>
<dbReference type="GO" id="GO:0008168">
    <property type="term" value="F:methyltransferase activity"/>
    <property type="evidence" value="ECO:0007669"/>
    <property type="project" value="UniProtKB-KW"/>
</dbReference>
<dbReference type="CDD" id="cd02440">
    <property type="entry name" value="AdoMet_MTases"/>
    <property type="match status" value="1"/>
</dbReference>
<accession>A0A8E2DI74</accession>
<dbReference type="PANTHER" id="PTHR43591">
    <property type="entry name" value="METHYLTRANSFERASE"/>
    <property type="match status" value="1"/>
</dbReference>
<dbReference type="InterPro" id="IPR029063">
    <property type="entry name" value="SAM-dependent_MTases_sf"/>
</dbReference>
<dbReference type="GO" id="GO:0032259">
    <property type="term" value="P:methylation"/>
    <property type="evidence" value="ECO:0007669"/>
    <property type="project" value="UniProtKB-KW"/>
</dbReference>
<dbReference type="EMBL" id="KV722476">
    <property type="protein sequence ID" value="OCH87701.1"/>
    <property type="molecule type" value="Genomic_DNA"/>
</dbReference>
<keyword evidence="2" id="KW-1185">Reference proteome</keyword>